<organism evidence="3 4">
    <name type="scientific">Phaedon cochleariae</name>
    <name type="common">Mustard beetle</name>
    <dbReference type="NCBI Taxonomy" id="80249"/>
    <lineage>
        <taxon>Eukaryota</taxon>
        <taxon>Metazoa</taxon>
        <taxon>Ecdysozoa</taxon>
        <taxon>Arthropoda</taxon>
        <taxon>Hexapoda</taxon>
        <taxon>Insecta</taxon>
        <taxon>Pterygota</taxon>
        <taxon>Neoptera</taxon>
        <taxon>Endopterygota</taxon>
        <taxon>Coleoptera</taxon>
        <taxon>Polyphaga</taxon>
        <taxon>Cucujiformia</taxon>
        <taxon>Chrysomeloidea</taxon>
        <taxon>Chrysomelidae</taxon>
        <taxon>Chrysomelinae</taxon>
        <taxon>Chrysomelini</taxon>
        <taxon>Phaedon</taxon>
    </lineage>
</organism>
<gene>
    <name evidence="3" type="ORF">PHAECO_LOCUS6432</name>
</gene>
<sequence>MTHKSQLANMADENEEAIPKTDSKENTVEEDQPDTEEQQPEEPPEEPQSEEPQGPPEEPQAPPEEQPHDGNQEEQTENTALEPQAEGAPADENIVEVTDEVPEMVDRKSVPSRERSFGKSNSTLKVPKRSQDSGALRPSRELSRRGNKEGLSSRAKIVVGDVIDIRRSDLAGDVCDRRPAKYMNSYVMSSQNPFNPEKVMKIMKTVMEEAMAHLSYDPQACNKQAKWASASVRSKVRQLNYHRYKIVSVVTIGEKHSQDIFSTCRFLWDAEKDRYSSYVVENTNVYGIGLCFGMYYE</sequence>
<feature type="region of interest" description="Disordered" evidence="2">
    <location>
        <begin position="1"/>
        <end position="151"/>
    </location>
</feature>
<feature type="compositionally biased region" description="Basic and acidic residues" evidence="2">
    <location>
        <begin position="17"/>
        <end position="27"/>
    </location>
</feature>
<dbReference type="InterPro" id="IPR038586">
    <property type="entry name" value="Tctex-1-like_sf"/>
</dbReference>
<dbReference type="Gene3D" id="3.30.1140.40">
    <property type="entry name" value="Tctex-1"/>
    <property type="match status" value="1"/>
</dbReference>
<reference evidence="3" key="2">
    <citation type="submission" date="2022-10" db="EMBL/GenBank/DDBJ databases">
        <authorList>
            <consortium name="ENA_rothamsted_submissions"/>
            <consortium name="culmorum"/>
            <person name="King R."/>
        </authorList>
    </citation>
    <scope>NUCLEOTIDE SEQUENCE</scope>
</reference>
<feature type="compositionally biased region" description="Basic and acidic residues" evidence="2">
    <location>
        <begin position="138"/>
        <end position="148"/>
    </location>
</feature>
<dbReference type="PANTHER" id="PTHR21255">
    <property type="entry name" value="T-COMPLEX-ASSOCIATED-TESTIS-EXPRESSED 1/ DYNEIN LIGHT CHAIN"/>
    <property type="match status" value="1"/>
</dbReference>
<dbReference type="GO" id="GO:0005868">
    <property type="term" value="C:cytoplasmic dynein complex"/>
    <property type="evidence" value="ECO:0007669"/>
    <property type="project" value="TreeGrafter"/>
</dbReference>
<protein>
    <submittedName>
        <fullName evidence="3">Uncharacterized protein</fullName>
    </submittedName>
</protein>
<feature type="compositionally biased region" description="Acidic residues" evidence="2">
    <location>
        <begin position="28"/>
        <end position="49"/>
    </location>
</feature>
<evidence type="ECO:0000313" key="3">
    <source>
        <dbReference type="EMBL" id="CAG9818566.1"/>
    </source>
</evidence>
<reference evidence="3" key="1">
    <citation type="submission" date="2022-01" db="EMBL/GenBank/DDBJ databases">
        <authorList>
            <person name="King R."/>
        </authorList>
    </citation>
    <scope>NUCLEOTIDE SEQUENCE</scope>
</reference>
<dbReference type="OrthoDB" id="10248487at2759"/>
<dbReference type="Proteomes" id="UP001153737">
    <property type="component" value="Chromosome 2"/>
</dbReference>
<keyword evidence="4" id="KW-1185">Reference proteome</keyword>
<evidence type="ECO:0000256" key="1">
    <source>
        <dbReference type="ARBA" id="ARBA00005361"/>
    </source>
</evidence>
<dbReference type="CDD" id="cd21451">
    <property type="entry name" value="DLC-like_TCTEX1D"/>
    <property type="match status" value="1"/>
</dbReference>
<feature type="compositionally biased region" description="Acidic residues" evidence="2">
    <location>
        <begin position="93"/>
        <end position="103"/>
    </location>
</feature>
<proteinExistence type="inferred from homology"/>
<dbReference type="Pfam" id="PF03645">
    <property type="entry name" value="Tctex-1"/>
    <property type="match status" value="1"/>
</dbReference>
<dbReference type="EMBL" id="OU896708">
    <property type="protein sequence ID" value="CAG9818566.1"/>
    <property type="molecule type" value="Genomic_DNA"/>
</dbReference>
<feature type="compositionally biased region" description="Pro residues" evidence="2">
    <location>
        <begin position="53"/>
        <end position="64"/>
    </location>
</feature>
<name>A0A9N9SDN6_PHACE</name>
<dbReference type="PANTHER" id="PTHR21255:SF65">
    <property type="entry name" value="TCTEX1 DOMAIN-CONTAINING PROTEIN 2"/>
    <property type="match status" value="1"/>
</dbReference>
<evidence type="ECO:0000313" key="4">
    <source>
        <dbReference type="Proteomes" id="UP001153737"/>
    </source>
</evidence>
<accession>A0A9N9SDN6</accession>
<dbReference type="GO" id="GO:0005737">
    <property type="term" value="C:cytoplasm"/>
    <property type="evidence" value="ECO:0007669"/>
    <property type="project" value="TreeGrafter"/>
</dbReference>
<dbReference type="GO" id="GO:0007018">
    <property type="term" value="P:microtubule-based movement"/>
    <property type="evidence" value="ECO:0007669"/>
    <property type="project" value="TreeGrafter"/>
</dbReference>
<dbReference type="InterPro" id="IPR005334">
    <property type="entry name" value="Tctex-1-like"/>
</dbReference>
<dbReference type="GO" id="GO:0045505">
    <property type="term" value="F:dynein intermediate chain binding"/>
    <property type="evidence" value="ECO:0007669"/>
    <property type="project" value="TreeGrafter"/>
</dbReference>
<dbReference type="AlphaFoldDB" id="A0A9N9SDN6"/>
<feature type="compositionally biased region" description="Basic and acidic residues" evidence="2">
    <location>
        <begin position="104"/>
        <end position="117"/>
    </location>
</feature>
<comment type="similarity">
    <text evidence="1">Belongs to the dynein light chain Tctex-type family.</text>
</comment>
<evidence type="ECO:0000256" key="2">
    <source>
        <dbReference type="SAM" id="MobiDB-lite"/>
    </source>
</evidence>